<feature type="region of interest" description="Disordered" evidence="1">
    <location>
        <begin position="59"/>
        <end position="82"/>
    </location>
</feature>
<protein>
    <submittedName>
        <fullName evidence="2">Uncharacterized protein</fullName>
    </submittedName>
</protein>
<accession>A0A098BUD3</accession>
<dbReference type="AlphaFoldDB" id="A0A098BUD3"/>
<name>A0A098BUD3_9NOCA</name>
<gene>
    <name evidence="2" type="ORF">RHRU231_940002</name>
</gene>
<organism evidence="2 3">
    <name type="scientific">Rhodococcus ruber</name>
    <dbReference type="NCBI Taxonomy" id="1830"/>
    <lineage>
        <taxon>Bacteria</taxon>
        <taxon>Bacillati</taxon>
        <taxon>Actinomycetota</taxon>
        <taxon>Actinomycetes</taxon>
        <taxon>Mycobacteriales</taxon>
        <taxon>Nocardiaceae</taxon>
        <taxon>Rhodococcus</taxon>
    </lineage>
</organism>
<dbReference type="EMBL" id="CCSD01000110">
    <property type="protein sequence ID" value="CDZ92344.1"/>
    <property type="molecule type" value="Genomic_DNA"/>
</dbReference>
<sequence>MGRYRAVPDEAMPCTVAPGRLIFDQIAGRQVGEGSQVLVHPALVDAWLRNGWVIVAEQQAKAPDTSASTKPRRSRRSTEGDN</sequence>
<evidence type="ECO:0000313" key="3">
    <source>
        <dbReference type="Proteomes" id="UP000042997"/>
    </source>
</evidence>
<evidence type="ECO:0000256" key="1">
    <source>
        <dbReference type="SAM" id="MobiDB-lite"/>
    </source>
</evidence>
<proteinExistence type="predicted"/>
<reference evidence="2 3" key="1">
    <citation type="journal article" date="2014" name="Genome Announc.">
        <title>Draft Genome Sequence of Propane- and Butane-Oxidizing Actinobacterium Rhodococcus ruber IEGM 231.</title>
        <authorList>
            <person name="Ivshina I.B."/>
            <person name="Kuyukina M.S."/>
            <person name="Krivoruchko A.V."/>
            <person name="Barbe V."/>
            <person name="Fischer C."/>
        </authorList>
    </citation>
    <scope>NUCLEOTIDE SEQUENCE [LARGE SCALE GENOMIC DNA]</scope>
</reference>
<evidence type="ECO:0000313" key="2">
    <source>
        <dbReference type="EMBL" id="CDZ92344.1"/>
    </source>
</evidence>
<dbReference type="Proteomes" id="UP000042997">
    <property type="component" value="Unassembled WGS sequence"/>
</dbReference>